<dbReference type="AlphaFoldDB" id="A0A7R9ZFL4"/>
<feature type="compositionally biased region" description="Basic residues" evidence="1">
    <location>
        <begin position="400"/>
        <end position="409"/>
    </location>
</feature>
<proteinExistence type="predicted"/>
<feature type="region of interest" description="Disordered" evidence="1">
    <location>
        <begin position="1"/>
        <end position="30"/>
    </location>
</feature>
<feature type="region of interest" description="Disordered" evidence="1">
    <location>
        <begin position="58"/>
        <end position="159"/>
    </location>
</feature>
<feature type="region of interest" description="Disordered" evidence="1">
    <location>
        <begin position="225"/>
        <end position="245"/>
    </location>
</feature>
<organism evidence="2">
    <name type="scientific">Pseudictyota dubia</name>
    <dbReference type="NCBI Taxonomy" id="2749911"/>
    <lineage>
        <taxon>Eukaryota</taxon>
        <taxon>Sar</taxon>
        <taxon>Stramenopiles</taxon>
        <taxon>Ochrophyta</taxon>
        <taxon>Bacillariophyta</taxon>
        <taxon>Mediophyceae</taxon>
        <taxon>Biddulphiophycidae</taxon>
        <taxon>Eupodiscales</taxon>
        <taxon>Odontellaceae</taxon>
        <taxon>Pseudictyota</taxon>
    </lineage>
</organism>
<evidence type="ECO:0000256" key="1">
    <source>
        <dbReference type="SAM" id="MobiDB-lite"/>
    </source>
</evidence>
<reference evidence="2" key="1">
    <citation type="submission" date="2021-01" db="EMBL/GenBank/DDBJ databases">
        <authorList>
            <person name="Corre E."/>
            <person name="Pelletier E."/>
            <person name="Niang G."/>
            <person name="Scheremetjew M."/>
            <person name="Finn R."/>
            <person name="Kale V."/>
            <person name="Holt S."/>
            <person name="Cochrane G."/>
            <person name="Meng A."/>
            <person name="Brown T."/>
            <person name="Cohen L."/>
        </authorList>
    </citation>
    <scope>NUCLEOTIDE SEQUENCE</scope>
    <source>
        <strain evidence="2">CCMP147</strain>
    </source>
</reference>
<feature type="compositionally biased region" description="Acidic residues" evidence="1">
    <location>
        <begin position="150"/>
        <end position="159"/>
    </location>
</feature>
<sequence>MMALVMEGKPQQQHRPSKKPAKVLSMPKQQNALPNMTFAAAEAEAKVSVAANLRRCRLSSEGDDGSEASLDLTELTAETTPPGAAGGGFAAPARGRDNDDDEASLDLGDLAATEEDDRSAASERSDASLDLFDLAAPAPARAGRRRGPSDDDGSDSDDDLLARTALCRSSGSSVESSVELAELCELAELSRSAVGVGVGLSDGDDDSSGDDVLLSTALAGMNSRNGSSWADFSSEEGDQPQEQERKVSVTWANRSFERLNLSLFDLDDAVLKDEQEGQGCADDYADQRRSSVVRFGPISVRDHVALSDMTPSEKRSYWYDERDHASIQMDILRSLNALQGCSKKGRSHNKGKGNDMEEEEEGEACIRGLEHAITDGCWIDTHPKTNAAVVKAVLSEQRKSRIGRGRGGRRNVNGVDENSSSNPEERIAAASRALTQSAQDLAAAVGRNDAAVAGAALGLMGNKKPRRKCRTSAAA</sequence>
<accession>A0A7R9ZFL4</accession>
<feature type="compositionally biased region" description="Low complexity" evidence="1">
    <location>
        <begin position="128"/>
        <end position="141"/>
    </location>
</feature>
<feature type="compositionally biased region" description="Basic and acidic residues" evidence="1">
    <location>
        <begin position="118"/>
        <end position="127"/>
    </location>
</feature>
<feature type="compositionally biased region" description="Low complexity" evidence="1">
    <location>
        <begin position="67"/>
        <end position="83"/>
    </location>
</feature>
<protein>
    <submittedName>
        <fullName evidence="2">Uncharacterized protein</fullName>
    </submittedName>
</protein>
<name>A0A7R9ZFL4_9STRA</name>
<dbReference type="EMBL" id="HBED01045216">
    <property type="protein sequence ID" value="CAD8324301.1"/>
    <property type="molecule type" value="Transcribed_RNA"/>
</dbReference>
<gene>
    <name evidence="2" type="ORF">TDUB1175_LOCUS22720</name>
</gene>
<feature type="region of interest" description="Disordered" evidence="1">
    <location>
        <begin position="400"/>
        <end position="423"/>
    </location>
</feature>
<evidence type="ECO:0000313" key="2">
    <source>
        <dbReference type="EMBL" id="CAD8324301.1"/>
    </source>
</evidence>